<organism evidence="2 3">
    <name type="scientific">Clostridium kluyveri (strain ATCC 8527 / DSM 555 / NBRC 12016 / NCIMB 10680 / K1)</name>
    <dbReference type="NCBI Taxonomy" id="431943"/>
    <lineage>
        <taxon>Bacteria</taxon>
        <taxon>Bacillati</taxon>
        <taxon>Bacillota</taxon>
        <taxon>Clostridia</taxon>
        <taxon>Eubacteriales</taxon>
        <taxon>Clostridiaceae</taxon>
        <taxon>Clostridium</taxon>
    </lineage>
</organism>
<evidence type="ECO:0000313" key="3">
    <source>
        <dbReference type="Proteomes" id="UP000002411"/>
    </source>
</evidence>
<evidence type="ECO:0000313" key="2">
    <source>
        <dbReference type="EMBL" id="EDK34034.1"/>
    </source>
</evidence>
<keyword evidence="1" id="KW-0812">Transmembrane</keyword>
<name>A5MYT8_CLOK5</name>
<dbReference type="AlphaFoldDB" id="A5MYT8"/>
<gene>
    <name evidence="2" type="ordered locus">CKL_2022</name>
</gene>
<dbReference type="Proteomes" id="UP000002411">
    <property type="component" value="Chromosome"/>
</dbReference>
<accession>A5MYT8</accession>
<dbReference type="KEGG" id="ckl:CKL_2022"/>
<feature type="transmembrane region" description="Helical" evidence="1">
    <location>
        <begin position="6"/>
        <end position="24"/>
    </location>
</feature>
<protein>
    <submittedName>
        <fullName evidence="2">Uncharacterized protein</fullName>
    </submittedName>
</protein>
<dbReference type="HOGENOM" id="CLU_2435645_0_0_9"/>
<feature type="transmembrane region" description="Helical" evidence="1">
    <location>
        <begin position="45"/>
        <end position="65"/>
    </location>
</feature>
<keyword evidence="1" id="KW-0472">Membrane</keyword>
<keyword evidence="3" id="KW-1185">Reference proteome</keyword>
<proteinExistence type="predicted"/>
<evidence type="ECO:0000256" key="1">
    <source>
        <dbReference type="SAM" id="Phobius"/>
    </source>
</evidence>
<sequence>MVTHFIIFQVIYLLFLIPFLLSNSDIKYPSSSCVNSSVTASARSSAYLFFSSSLFFGIEIITEYIQTTPVLKTYPSYVMLDLLILLLHTR</sequence>
<keyword evidence="1" id="KW-1133">Transmembrane helix</keyword>
<dbReference type="STRING" id="431943.CKL_2022"/>
<dbReference type="EMBL" id="CP000673">
    <property type="protein sequence ID" value="EDK34034.1"/>
    <property type="molecule type" value="Genomic_DNA"/>
</dbReference>
<reference evidence="2 3" key="1">
    <citation type="journal article" date="2008" name="Proc. Natl. Acad. Sci. U.S.A.">
        <title>The genome of Clostridium kluyveri, a strict anaerobe with unique metabolic features.</title>
        <authorList>
            <person name="Seedorf H."/>
            <person name="Fricke W.F."/>
            <person name="Veith B."/>
            <person name="Brueggemann H."/>
            <person name="Liesegang H."/>
            <person name="Strittmatter A."/>
            <person name="Miethke M."/>
            <person name="Buckel W."/>
            <person name="Hinderberger J."/>
            <person name="Li F."/>
            <person name="Hagemeier C."/>
            <person name="Thauer R.K."/>
            <person name="Gottschalk G."/>
        </authorList>
    </citation>
    <scope>NUCLEOTIDE SEQUENCE [LARGE SCALE GENOMIC DNA]</scope>
    <source>
        <strain evidence="3">ATCC 8527 / DSM 555 / NCIMB 10680</strain>
    </source>
</reference>